<gene>
    <name evidence="1" type="primary">gb12578</name>
    <name evidence="1" type="ORF">PR202_gb12578</name>
</gene>
<reference evidence="1" key="2">
    <citation type="submission" date="2021-12" db="EMBL/GenBank/DDBJ databases">
        <title>Resequencing data analysis of finger millet.</title>
        <authorList>
            <person name="Hatakeyama M."/>
            <person name="Aluri S."/>
            <person name="Balachadran M.T."/>
            <person name="Sivarajan S.R."/>
            <person name="Poveda L."/>
            <person name="Shimizu-Inatsugi R."/>
            <person name="Schlapbach R."/>
            <person name="Sreeman S.M."/>
            <person name="Shimizu K.K."/>
        </authorList>
    </citation>
    <scope>NUCLEOTIDE SEQUENCE</scope>
</reference>
<proteinExistence type="predicted"/>
<name>A0AAV5EPQ5_ELECO</name>
<keyword evidence="2" id="KW-1185">Reference proteome</keyword>
<accession>A0AAV5EPQ5</accession>
<dbReference type="EMBL" id="BQKI01000077">
    <property type="protein sequence ID" value="GJN24812.1"/>
    <property type="molecule type" value="Genomic_DNA"/>
</dbReference>
<sequence>MMRSPPHADQSPSMKLSKPESVTLLALGSSLPSLLPPACLLLAASAASGFFVFARCPVRSREQSMSSTTMTDLARVSMNSLRRSVLLCTEVSSTS</sequence>
<dbReference type="AlphaFoldDB" id="A0AAV5EPQ5"/>
<protein>
    <submittedName>
        <fullName evidence="1">Uncharacterized protein</fullName>
    </submittedName>
</protein>
<evidence type="ECO:0000313" key="2">
    <source>
        <dbReference type="Proteomes" id="UP001054889"/>
    </source>
</evidence>
<comment type="caution">
    <text evidence="1">The sequence shown here is derived from an EMBL/GenBank/DDBJ whole genome shotgun (WGS) entry which is preliminary data.</text>
</comment>
<evidence type="ECO:0000313" key="1">
    <source>
        <dbReference type="EMBL" id="GJN24812.1"/>
    </source>
</evidence>
<reference evidence="1" key="1">
    <citation type="journal article" date="2018" name="DNA Res.">
        <title>Multiple hybrid de novo genome assembly of finger millet, an orphan allotetraploid crop.</title>
        <authorList>
            <person name="Hatakeyama M."/>
            <person name="Aluri S."/>
            <person name="Balachadran M.T."/>
            <person name="Sivarajan S.R."/>
            <person name="Patrignani A."/>
            <person name="Gruter S."/>
            <person name="Poveda L."/>
            <person name="Shimizu-Inatsugi R."/>
            <person name="Baeten J."/>
            <person name="Francoijs K.J."/>
            <person name="Nataraja K.N."/>
            <person name="Reddy Y.A.N."/>
            <person name="Phadnis S."/>
            <person name="Ravikumar R.L."/>
            <person name="Schlapbach R."/>
            <person name="Sreeman S.M."/>
            <person name="Shimizu K.K."/>
        </authorList>
    </citation>
    <scope>NUCLEOTIDE SEQUENCE</scope>
</reference>
<dbReference type="Proteomes" id="UP001054889">
    <property type="component" value="Unassembled WGS sequence"/>
</dbReference>
<organism evidence="1 2">
    <name type="scientific">Eleusine coracana subsp. coracana</name>
    <dbReference type="NCBI Taxonomy" id="191504"/>
    <lineage>
        <taxon>Eukaryota</taxon>
        <taxon>Viridiplantae</taxon>
        <taxon>Streptophyta</taxon>
        <taxon>Embryophyta</taxon>
        <taxon>Tracheophyta</taxon>
        <taxon>Spermatophyta</taxon>
        <taxon>Magnoliopsida</taxon>
        <taxon>Liliopsida</taxon>
        <taxon>Poales</taxon>
        <taxon>Poaceae</taxon>
        <taxon>PACMAD clade</taxon>
        <taxon>Chloridoideae</taxon>
        <taxon>Cynodonteae</taxon>
        <taxon>Eleusininae</taxon>
        <taxon>Eleusine</taxon>
    </lineage>
</organism>